<keyword evidence="6 13" id="KW-0808">Transferase</keyword>
<evidence type="ECO:0000256" key="12">
    <source>
        <dbReference type="ARBA" id="ARBA00049244"/>
    </source>
</evidence>
<dbReference type="InterPro" id="IPR004013">
    <property type="entry name" value="PHP_dom"/>
</dbReference>
<evidence type="ECO:0000256" key="11">
    <source>
        <dbReference type="ARBA" id="ARBA00023204"/>
    </source>
</evidence>
<evidence type="ECO:0000256" key="9">
    <source>
        <dbReference type="ARBA" id="ARBA00022763"/>
    </source>
</evidence>
<dbReference type="GO" id="GO:0003887">
    <property type="term" value="F:DNA-directed DNA polymerase activity"/>
    <property type="evidence" value="ECO:0007669"/>
    <property type="project" value="UniProtKB-UniRule"/>
</dbReference>
<evidence type="ECO:0000256" key="8">
    <source>
        <dbReference type="ARBA" id="ARBA00022705"/>
    </source>
</evidence>
<proteinExistence type="inferred from homology"/>
<evidence type="ECO:0000256" key="14">
    <source>
        <dbReference type="SAM" id="MobiDB-lite"/>
    </source>
</evidence>
<dbReference type="GO" id="GO:0006260">
    <property type="term" value="P:DNA replication"/>
    <property type="evidence" value="ECO:0007669"/>
    <property type="project" value="UniProtKB-KW"/>
</dbReference>
<evidence type="ECO:0000256" key="6">
    <source>
        <dbReference type="ARBA" id="ARBA00022679"/>
    </source>
</evidence>
<dbReference type="OrthoDB" id="9803237at2"/>
<dbReference type="GO" id="GO:0005737">
    <property type="term" value="C:cytoplasm"/>
    <property type="evidence" value="ECO:0007669"/>
    <property type="project" value="UniProtKB-SubCell"/>
</dbReference>
<dbReference type="InterPro" id="IPR029460">
    <property type="entry name" value="DNAPol_HHH"/>
</dbReference>
<evidence type="ECO:0000313" key="17">
    <source>
        <dbReference type="Proteomes" id="UP000306985"/>
    </source>
</evidence>
<dbReference type="Pfam" id="PF07733">
    <property type="entry name" value="DNA_pol3_alpha"/>
    <property type="match status" value="1"/>
</dbReference>
<evidence type="ECO:0000256" key="7">
    <source>
        <dbReference type="ARBA" id="ARBA00022695"/>
    </source>
</evidence>
<feature type="region of interest" description="Disordered" evidence="14">
    <location>
        <begin position="860"/>
        <end position="880"/>
    </location>
</feature>
<dbReference type="Gene3D" id="3.20.20.140">
    <property type="entry name" value="Metal-dependent hydrolases"/>
    <property type="match status" value="1"/>
</dbReference>
<dbReference type="GO" id="GO:0006281">
    <property type="term" value="P:DNA repair"/>
    <property type="evidence" value="ECO:0007669"/>
    <property type="project" value="UniProtKB-UniRule"/>
</dbReference>
<dbReference type="Proteomes" id="UP000306985">
    <property type="component" value="Unassembled WGS sequence"/>
</dbReference>
<dbReference type="InterPro" id="IPR003141">
    <property type="entry name" value="Pol/His_phosphatase_N"/>
</dbReference>
<evidence type="ECO:0000256" key="4">
    <source>
        <dbReference type="ARBA" id="ARBA00017273"/>
    </source>
</evidence>
<keyword evidence="5 13" id="KW-0963">Cytoplasm</keyword>
<comment type="catalytic activity">
    <reaction evidence="12 13">
        <text>DNA(n) + a 2'-deoxyribonucleoside 5'-triphosphate = DNA(n+1) + diphosphate</text>
        <dbReference type="Rhea" id="RHEA:22508"/>
        <dbReference type="Rhea" id="RHEA-COMP:17339"/>
        <dbReference type="Rhea" id="RHEA-COMP:17340"/>
        <dbReference type="ChEBI" id="CHEBI:33019"/>
        <dbReference type="ChEBI" id="CHEBI:61560"/>
        <dbReference type="ChEBI" id="CHEBI:173112"/>
        <dbReference type="EC" id="2.7.7.7"/>
    </reaction>
</comment>
<organism evidence="16 17">
    <name type="scientific">Nakamurella flava</name>
    <dbReference type="NCBI Taxonomy" id="2576308"/>
    <lineage>
        <taxon>Bacteria</taxon>
        <taxon>Bacillati</taxon>
        <taxon>Actinomycetota</taxon>
        <taxon>Actinomycetes</taxon>
        <taxon>Nakamurellales</taxon>
        <taxon>Nakamurellaceae</taxon>
        <taxon>Nakamurella</taxon>
    </lineage>
</organism>
<dbReference type="Pfam" id="PF14579">
    <property type="entry name" value="HHH_6"/>
    <property type="match status" value="1"/>
</dbReference>
<comment type="similarity">
    <text evidence="2 13">Belongs to the DNA polymerase type-C family. DnaE2 subfamily.</text>
</comment>
<keyword evidence="9 13" id="KW-0227">DNA damage</keyword>
<dbReference type="Gene3D" id="1.10.150.870">
    <property type="match status" value="1"/>
</dbReference>
<dbReference type="AlphaFoldDB" id="A0A4V6CS82"/>
<comment type="subcellular location">
    <subcellularLocation>
        <location evidence="1 13">Cytoplasm</location>
    </subcellularLocation>
</comment>
<dbReference type="NCBIfam" id="TIGR00594">
    <property type="entry name" value="polc"/>
    <property type="match status" value="1"/>
</dbReference>
<dbReference type="NCBIfam" id="NF004225">
    <property type="entry name" value="PRK05672.1"/>
    <property type="match status" value="1"/>
</dbReference>
<keyword evidence="10 13" id="KW-0239">DNA-directed DNA polymerase</keyword>
<dbReference type="PANTHER" id="PTHR32294:SF4">
    <property type="entry name" value="ERROR-PRONE DNA POLYMERASE"/>
    <property type="match status" value="1"/>
</dbReference>
<feature type="domain" description="Polymerase/histidinol phosphatase N-terminal" evidence="15">
    <location>
        <begin position="66"/>
        <end position="133"/>
    </location>
</feature>
<sequence>MGWQNPPVPWNRLEQALSGRPPRPGQGRLHGVVADRGSDRYGLTAAPAEPALPVAPPARPGPVPYAELHCHSAFSFLDGASTPEQLVAEAARLGLDALALTDHDGLYGIVRFAEAAAEVGLRTIYGAELSLGLDEPQLGVPDPIGEHLLVLARGQAGYETLSRQITAAQLAGGEKGRPVYDLDTLAAAAGNDWVVLTGCRKGAVRRALATGGPERAGLALRRLVDRFGRANVVVELTTHLGPTDDEDNDALAALAIELGLPVVATTGAHYASPAVSRPAAAMAAVRGRRSLDEADPWLPAGPAAHLRSGAEMARLFGRYPTAVPAAAALGRDCAFDLHLVAPQLPPFPVPAGHDENSWLRELTLQRAGQRYGTPESNPAAYAQIDHELAIIAELNFPGYFLVVDDIVSFCRRQGIFCQGRGSAANSAVCYALGITAVDAVKYGLLFERFLAPERDGPPDIDIDIESDTREQVIQYIYDKYGRTYAAQVANVNTFRPRMAVRDMAKALGHSPGQQDAYSKQLDGWTPLATQLANPAATTVVKHEGIPPAVLDLALQIQDLPRHLSIHSGGMVICDRPVAQVCPVEWARMENRSVLQWDKDDCAAMGLVKFDLLGLGMLSALHYAVDLVQAHEGIEVDFAHLDLEEPAVYEMLQRADSVGVFQVESRAQMATLPRLKPRTFYDLVVEVALIRPGPIQGNSVHPYIRRRNGLEPVTYDHPAMRRSLAKTLGIPLFQEQLMQLAIDVAGFDAGEADQLRRAMGAKRSSTRMAKLKGRLYEGMDKTHGITGPIADRIYERLLAFANFGFAESHALSFAALVFYSSWLKLHHPAAFCAALLRAQPMGFYSPQSLVADARRHGVTVRRPDVNASSSPADLEPGPDGRPAVRLGLAEVRTIGSDLADRIVAARPAGGYASLDQLTRAVTLTSAQAEALATAGALDSLSGIGTDHGDSGTQLSAGDRRRRALWAAGAAAGPRAGTLEGTTVGLDAPTLPGMSDVELTVADIWATGISPTAYPTEFSRDTLRAQGVRTAADLLAVDHGTRVLVAGVVTHRQRPGTASGIIFLNLEDETGMVNVICSVGVWARHRRVARGSRSLLVRGVMERAGGAISIVADRIAAIDLVASTPSRDFR</sequence>
<evidence type="ECO:0000256" key="5">
    <source>
        <dbReference type="ARBA" id="ARBA00022490"/>
    </source>
</evidence>
<evidence type="ECO:0000256" key="10">
    <source>
        <dbReference type="ARBA" id="ARBA00022932"/>
    </source>
</evidence>
<dbReference type="GO" id="GO:0003676">
    <property type="term" value="F:nucleic acid binding"/>
    <property type="evidence" value="ECO:0007669"/>
    <property type="project" value="InterPro"/>
</dbReference>
<dbReference type="CDD" id="cd04485">
    <property type="entry name" value="DnaE_OBF"/>
    <property type="match status" value="1"/>
</dbReference>
<evidence type="ECO:0000256" key="3">
    <source>
        <dbReference type="ARBA" id="ARBA00012417"/>
    </source>
</evidence>
<name>A0A4V6CS82_9ACTN</name>
<evidence type="ECO:0000256" key="1">
    <source>
        <dbReference type="ARBA" id="ARBA00004496"/>
    </source>
</evidence>
<gene>
    <name evidence="13" type="primary">dnaE2</name>
    <name evidence="16" type="ORF">FDO65_02055</name>
</gene>
<evidence type="ECO:0000259" key="15">
    <source>
        <dbReference type="SMART" id="SM00481"/>
    </source>
</evidence>
<keyword evidence="17" id="KW-1185">Reference proteome</keyword>
<dbReference type="SMART" id="SM00481">
    <property type="entry name" value="POLIIIAc"/>
    <property type="match status" value="1"/>
</dbReference>
<dbReference type="RefSeq" id="WP_137447819.1">
    <property type="nucleotide sequence ID" value="NZ_SZZH01000001.1"/>
</dbReference>
<dbReference type="Pfam" id="PF01336">
    <property type="entry name" value="tRNA_anti-codon"/>
    <property type="match status" value="1"/>
</dbReference>
<accession>A0A4V6CS82</accession>
<dbReference type="SUPFAM" id="SSF89550">
    <property type="entry name" value="PHP domain-like"/>
    <property type="match status" value="1"/>
</dbReference>
<dbReference type="InterPro" id="IPR011708">
    <property type="entry name" value="DNA_pol3_alpha_NTPase_dom"/>
</dbReference>
<dbReference type="HAMAP" id="MF_01902">
    <property type="entry name" value="DNApol_error_prone"/>
    <property type="match status" value="1"/>
</dbReference>
<dbReference type="Pfam" id="PF17657">
    <property type="entry name" value="DNA_pol3_finger"/>
    <property type="match status" value="1"/>
</dbReference>
<evidence type="ECO:0000256" key="13">
    <source>
        <dbReference type="HAMAP-Rule" id="MF_01902"/>
    </source>
</evidence>
<protein>
    <recommendedName>
        <fullName evidence="4 13">Error-prone DNA polymerase</fullName>
        <ecNumber evidence="3 13">2.7.7.7</ecNumber>
    </recommendedName>
</protein>
<dbReference type="EMBL" id="SZZH01000001">
    <property type="protein sequence ID" value="TKV60515.1"/>
    <property type="molecule type" value="Genomic_DNA"/>
</dbReference>
<dbReference type="Pfam" id="PF02811">
    <property type="entry name" value="PHP"/>
    <property type="match status" value="1"/>
</dbReference>
<dbReference type="EC" id="2.7.7.7" evidence="3 13"/>
<evidence type="ECO:0000256" key="2">
    <source>
        <dbReference type="ARBA" id="ARBA00007391"/>
    </source>
</evidence>
<keyword evidence="11 13" id="KW-0234">DNA repair</keyword>
<comment type="caution">
    <text evidence="16">The sequence shown here is derived from an EMBL/GenBank/DDBJ whole genome shotgun (WGS) entry which is preliminary data.</text>
</comment>
<dbReference type="PANTHER" id="PTHR32294">
    <property type="entry name" value="DNA POLYMERASE III SUBUNIT ALPHA"/>
    <property type="match status" value="1"/>
</dbReference>
<dbReference type="InterPro" id="IPR040982">
    <property type="entry name" value="DNA_pol3_finger"/>
</dbReference>
<comment type="function">
    <text evidence="13">DNA polymerase involved in damage-induced mutagenesis and translesion synthesis (TLS). It is not the major replicative DNA polymerase.</text>
</comment>
<dbReference type="InterPro" id="IPR004805">
    <property type="entry name" value="DnaE2/DnaE/PolC"/>
</dbReference>
<dbReference type="InterPro" id="IPR004365">
    <property type="entry name" value="NA-bd_OB_tRNA"/>
</dbReference>
<dbReference type="InterPro" id="IPR023073">
    <property type="entry name" value="DnaE2"/>
</dbReference>
<evidence type="ECO:0000313" key="16">
    <source>
        <dbReference type="EMBL" id="TKV60515.1"/>
    </source>
</evidence>
<keyword evidence="7 13" id="KW-0548">Nucleotidyltransferase</keyword>
<dbReference type="InterPro" id="IPR016195">
    <property type="entry name" value="Pol/histidinol_Pase-like"/>
</dbReference>
<reference evidence="16 17" key="1">
    <citation type="submission" date="2019-05" db="EMBL/GenBank/DDBJ databases">
        <title>Nakamurella sp. N5BH11, whole genome shotgun sequence.</title>
        <authorList>
            <person name="Tuo L."/>
        </authorList>
    </citation>
    <scope>NUCLEOTIDE SEQUENCE [LARGE SCALE GENOMIC DNA]</scope>
    <source>
        <strain evidence="16 17">N5BH11</strain>
    </source>
</reference>
<keyword evidence="8 13" id="KW-0235">DNA replication</keyword>
<dbReference type="GO" id="GO:0008408">
    <property type="term" value="F:3'-5' exonuclease activity"/>
    <property type="evidence" value="ECO:0007669"/>
    <property type="project" value="InterPro"/>
</dbReference>
<feature type="region of interest" description="Disordered" evidence="14">
    <location>
        <begin position="1"/>
        <end position="30"/>
    </location>
</feature>